<feature type="compositionally biased region" description="Gly residues" evidence="1">
    <location>
        <begin position="292"/>
        <end position="307"/>
    </location>
</feature>
<gene>
    <name evidence="2" type="ORF">FHU38_001110</name>
</gene>
<feature type="compositionally biased region" description="Low complexity" evidence="1">
    <location>
        <begin position="308"/>
        <end position="318"/>
    </location>
</feature>
<feature type="region of interest" description="Disordered" evidence="1">
    <location>
        <begin position="337"/>
        <end position="394"/>
    </location>
</feature>
<feature type="compositionally biased region" description="Polar residues" evidence="1">
    <location>
        <begin position="183"/>
        <end position="195"/>
    </location>
</feature>
<comment type="caution">
    <text evidence="2">The sequence shown here is derived from an EMBL/GenBank/DDBJ whole genome shotgun (WGS) entry which is preliminary data.</text>
</comment>
<name>A0A7X5ZPS1_9PSEU</name>
<organism evidence="2 3">
    <name type="scientific">Saccharomonospora amisosensis</name>
    <dbReference type="NCBI Taxonomy" id="1128677"/>
    <lineage>
        <taxon>Bacteria</taxon>
        <taxon>Bacillati</taxon>
        <taxon>Actinomycetota</taxon>
        <taxon>Actinomycetes</taxon>
        <taxon>Pseudonocardiales</taxon>
        <taxon>Pseudonocardiaceae</taxon>
        <taxon>Saccharomonospora</taxon>
    </lineage>
</organism>
<dbReference type="Proteomes" id="UP000545493">
    <property type="component" value="Unassembled WGS sequence"/>
</dbReference>
<feature type="region of interest" description="Disordered" evidence="1">
    <location>
        <begin position="163"/>
        <end position="318"/>
    </location>
</feature>
<accession>A0A7X5ZPS1</accession>
<evidence type="ECO:0000313" key="3">
    <source>
        <dbReference type="Proteomes" id="UP000545493"/>
    </source>
</evidence>
<evidence type="ECO:0000313" key="2">
    <source>
        <dbReference type="EMBL" id="NIJ10766.1"/>
    </source>
</evidence>
<sequence length="394" mass="38783">MQAIAEAMVKLRNTYGQRAASIARIKSEMESAWTGEGGESARDGASPLMPALLGSAVSMDATAQSLQHQSTDWHNAANSVEPVPPMPEKPSPWTSGLKAAIPIVGPGIVADEQEAYQAGAEAHNRAAQHNVQVFSTYATQTTTNSEVPRNYEVLQPSNAEISISSTGPSSVSGDLNAGADFTRGTTGQATVSPGGTMSGSVAGSVPSAGPLTPAAGSGGGPAHSVNPTGTAATTAPYPVGTSGTERTRQERAKQAFGALPGTGRSGGNRGAGDSGGTRGGGAGERAGSRLYGPGGRGAGAEGAGGRAPGEVARGGARATGAGLPGTAAATAEAAAARSAAPARGAGMAPVGAGAGRGKGGEDEEHQRPAFLQENDPDETFIGDLGKTAPPVIGE</sequence>
<feature type="compositionally biased region" description="Basic and acidic residues" evidence="1">
    <location>
        <begin position="358"/>
        <end position="367"/>
    </location>
</feature>
<feature type="compositionally biased region" description="Gly residues" evidence="1">
    <location>
        <begin position="263"/>
        <end position="284"/>
    </location>
</feature>
<dbReference type="AlphaFoldDB" id="A0A7X5ZPS1"/>
<reference evidence="2 3" key="1">
    <citation type="submission" date="2020-03" db="EMBL/GenBank/DDBJ databases">
        <title>Sequencing the genomes of 1000 actinobacteria strains.</title>
        <authorList>
            <person name="Klenk H.-P."/>
        </authorList>
    </citation>
    <scope>NUCLEOTIDE SEQUENCE [LARGE SCALE GENOMIC DNA]</scope>
    <source>
        <strain evidence="2 3">DSM 45685</strain>
    </source>
</reference>
<dbReference type="EMBL" id="JAAOYM010000001">
    <property type="protein sequence ID" value="NIJ10766.1"/>
    <property type="molecule type" value="Genomic_DNA"/>
</dbReference>
<dbReference type="InterPro" id="IPR038332">
    <property type="entry name" value="PPE_sf"/>
</dbReference>
<proteinExistence type="predicted"/>
<evidence type="ECO:0008006" key="4">
    <source>
        <dbReference type="Google" id="ProtNLM"/>
    </source>
</evidence>
<keyword evidence="3" id="KW-1185">Reference proteome</keyword>
<feature type="compositionally biased region" description="Low complexity" evidence="1">
    <location>
        <begin position="163"/>
        <end position="173"/>
    </location>
</feature>
<evidence type="ECO:0000256" key="1">
    <source>
        <dbReference type="SAM" id="MobiDB-lite"/>
    </source>
</evidence>
<feature type="compositionally biased region" description="Low complexity" evidence="1">
    <location>
        <begin position="337"/>
        <end position="351"/>
    </location>
</feature>
<dbReference type="RefSeq" id="WP_243852200.1">
    <property type="nucleotide sequence ID" value="NZ_JAAOYM010000001.1"/>
</dbReference>
<dbReference type="Gene3D" id="1.20.1260.20">
    <property type="entry name" value="PPE superfamily"/>
    <property type="match status" value="1"/>
</dbReference>
<protein>
    <recommendedName>
        <fullName evidence="4">PPE family protein</fullName>
    </recommendedName>
</protein>
<feature type="compositionally biased region" description="Low complexity" evidence="1">
    <location>
        <begin position="198"/>
        <end position="215"/>
    </location>
</feature>
<feature type="compositionally biased region" description="Low complexity" evidence="1">
    <location>
        <begin position="227"/>
        <end position="241"/>
    </location>
</feature>